<sequence>MYGAEARLLAAAIGSVLDELSGQLDADPDHLDTSPWQFGIAVFDDLESHQRLAVLHRVATYLLTETADTLPLNAINEGAIGVLFTEVRDQVLAEIETPSGEQPDTTWRALAWEAFQESQPQGDATEEIAAGIAPLDRFDDDVERWETLVEWLADNILWDRDYEIADCFLDVAPDKAQHRKLMLGIDDEYFTAIAPDPLPAEVPRLLSETQRLARRYPR</sequence>
<name>A0A5B9QZT7_9BACT</name>
<dbReference type="RefSeq" id="WP_148080152.1">
    <property type="nucleotide sequence ID" value="NZ_CP042914.1"/>
</dbReference>
<dbReference type="Proteomes" id="UP000325286">
    <property type="component" value="Chromosome"/>
</dbReference>
<reference evidence="1 2" key="1">
    <citation type="submission" date="2019-08" db="EMBL/GenBank/DDBJ databases">
        <title>Deep-cultivation of Planctomycetes and their phenomic and genomic characterization uncovers novel biology.</title>
        <authorList>
            <person name="Wiegand S."/>
            <person name="Jogler M."/>
            <person name="Boedeker C."/>
            <person name="Pinto D."/>
            <person name="Vollmers J."/>
            <person name="Rivas-Marin E."/>
            <person name="Kohn T."/>
            <person name="Peeters S.H."/>
            <person name="Heuer A."/>
            <person name="Rast P."/>
            <person name="Oberbeckmann S."/>
            <person name="Bunk B."/>
            <person name="Jeske O."/>
            <person name="Meyerdierks A."/>
            <person name="Storesund J.E."/>
            <person name="Kallscheuer N."/>
            <person name="Luecker S."/>
            <person name="Lage O.M."/>
            <person name="Pohl T."/>
            <person name="Merkel B.J."/>
            <person name="Hornburger P."/>
            <person name="Mueller R.-W."/>
            <person name="Bruemmer F."/>
            <person name="Labrenz M."/>
            <person name="Spormann A.M."/>
            <person name="Op den Camp H."/>
            <person name="Overmann J."/>
            <person name="Amann R."/>
            <person name="Jetten M.S.M."/>
            <person name="Mascher T."/>
            <person name="Medema M.H."/>
            <person name="Devos D.P."/>
            <person name="Kaster A.-K."/>
            <person name="Ovreas L."/>
            <person name="Rohde M."/>
            <person name="Galperin M.Y."/>
            <person name="Jogler C."/>
        </authorList>
    </citation>
    <scope>NUCLEOTIDE SEQUENCE [LARGE SCALE GENOMIC DNA]</scope>
    <source>
        <strain evidence="1 2">UC8</strain>
    </source>
</reference>
<dbReference type="KEGG" id="rul:UC8_15180"/>
<gene>
    <name evidence="1" type="ORF">UC8_15180</name>
</gene>
<dbReference type="OrthoDB" id="285182at2"/>
<keyword evidence="2" id="KW-1185">Reference proteome</keyword>
<accession>A0A5B9QZT7</accession>
<proteinExistence type="predicted"/>
<organism evidence="1 2">
    <name type="scientific">Roseimaritima ulvae</name>
    <dbReference type="NCBI Taxonomy" id="980254"/>
    <lineage>
        <taxon>Bacteria</taxon>
        <taxon>Pseudomonadati</taxon>
        <taxon>Planctomycetota</taxon>
        <taxon>Planctomycetia</taxon>
        <taxon>Pirellulales</taxon>
        <taxon>Pirellulaceae</taxon>
        <taxon>Roseimaritima</taxon>
    </lineage>
</organism>
<protein>
    <submittedName>
        <fullName evidence="1">Uncharacterized protein</fullName>
    </submittedName>
</protein>
<evidence type="ECO:0000313" key="2">
    <source>
        <dbReference type="Proteomes" id="UP000325286"/>
    </source>
</evidence>
<dbReference type="AlphaFoldDB" id="A0A5B9QZT7"/>
<dbReference type="EMBL" id="CP042914">
    <property type="protein sequence ID" value="QEG39523.1"/>
    <property type="molecule type" value="Genomic_DNA"/>
</dbReference>
<evidence type="ECO:0000313" key="1">
    <source>
        <dbReference type="EMBL" id="QEG39523.1"/>
    </source>
</evidence>